<protein>
    <recommendedName>
        <fullName evidence="4">SLATT domain-containing protein</fullName>
    </recommendedName>
</protein>
<sequence>MAALTGLSGATGQDRLRAEAERLREEAARQLNTADRRAHFWAVVDICLGFPAALLAAVSGTAALATADARVPAAVLALLSAGFSAGAGFLRSDRRRVANKRARQAWAAVEAEASTVLAREHVDCDALRALFDARQTALAAYEGGEP</sequence>
<dbReference type="EMBL" id="CP031320">
    <property type="protein sequence ID" value="AXK36630.1"/>
    <property type="molecule type" value="Genomic_DNA"/>
</dbReference>
<dbReference type="Proteomes" id="UP000254425">
    <property type="component" value="Chromosome"/>
</dbReference>
<evidence type="ECO:0000256" key="1">
    <source>
        <dbReference type="SAM" id="Phobius"/>
    </source>
</evidence>
<evidence type="ECO:0000313" key="2">
    <source>
        <dbReference type="EMBL" id="AXK36630.1"/>
    </source>
</evidence>
<reference evidence="2 3" key="1">
    <citation type="submission" date="2018-07" db="EMBL/GenBank/DDBJ databases">
        <title>Draft genome of the type strain Streptomyces armeniacus ATCC 15676.</title>
        <authorList>
            <person name="Labana P."/>
            <person name="Gosse J.T."/>
            <person name="Boddy C.N."/>
        </authorList>
    </citation>
    <scope>NUCLEOTIDE SEQUENCE [LARGE SCALE GENOMIC DNA]</scope>
    <source>
        <strain evidence="2 3">ATCC 15676</strain>
    </source>
</reference>
<feature type="transmembrane region" description="Helical" evidence="1">
    <location>
        <begin position="40"/>
        <end position="65"/>
    </location>
</feature>
<dbReference type="KEGG" id="sarm:DVA86_32730"/>
<gene>
    <name evidence="2" type="ORF">DVA86_32730</name>
</gene>
<evidence type="ECO:0008006" key="4">
    <source>
        <dbReference type="Google" id="ProtNLM"/>
    </source>
</evidence>
<name>A0A345XYB4_9ACTN</name>
<keyword evidence="1" id="KW-0472">Membrane</keyword>
<dbReference type="AlphaFoldDB" id="A0A345XYB4"/>
<proteinExistence type="predicted"/>
<keyword evidence="1" id="KW-0812">Transmembrane</keyword>
<dbReference type="RefSeq" id="WP_208883677.1">
    <property type="nucleotide sequence ID" value="NZ_CP031320.1"/>
</dbReference>
<organism evidence="2 3">
    <name type="scientific">Streptomyces armeniacus</name>
    <dbReference type="NCBI Taxonomy" id="83291"/>
    <lineage>
        <taxon>Bacteria</taxon>
        <taxon>Bacillati</taxon>
        <taxon>Actinomycetota</taxon>
        <taxon>Actinomycetes</taxon>
        <taxon>Kitasatosporales</taxon>
        <taxon>Streptomycetaceae</taxon>
        <taxon>Streptomyces</taxon>
    </lineage>
</organism>
<feature type="transmembrane region" description="Helical" evidence="1">
    <location>
        <begin position="71"/>
        <end position="90"/>
    </location>
</feature>
<accession>A0A345XYB4</accession>
<keyword evidence="3" id="KW-1185">Reference proteome</keyword>
<keyword evidence="1" id="KW-1133">Transmembrane helix</keyword>
<evidence type="ECO:0000313" key="3">
    <source>
        <dbReference type="Proteomes" id="UP000254425"/>
    </source>
</evidence>